<dbReference type="GO" id="GO:0050355">
    <property type="term" value="F:inorganic triphosphate phosphatase activity"/>
    <property type="evidence" value="ECO:0007669"/>
    <property type="project" value="EnsemblPlants"/>
</dbReference>
<dbReference type="GO" id="GO:0016887">
    <property type="term" value="F:ATP hydrolysis activity"/>
    <property type="evidence" value="ECO:0007669"/>
    <property type="project" value="EnsemblPlants"/>
</dbReference>
<dbReference type="GO" id="GO:0048364">
    <property type="term" value="P:root development"/>
    <property type="evidence" value="ECO:0007669"/>
    <property type="project" value="EnsemblPlants"/>
</dbReference>
<dbReference type="InterPro" id="IPR033469">
    <property type="entry name" value="CYTH-like_dom_sf"/>
</dbReference>
<dbReference type="Proteomes" id="UP000265515">
    <property type="component" value="Unassembled WGS sequence"/>
</dbReference>
<dbReference type="PANTHER" id="PTHR34948">
    <property type="entry name" value="OS08G0299200 PROTEIN"/>
    <property type="match status" value="1"/>
</dbReference>
<dbReference type="Gene3D" id="2.40.320.10">
    <property type="entry name" value="Hypothetical Protein Pfu-838710-001"/>
    <property type="match status" value="1"/>
</dbReference>
<organism evidence="2 3">
    <name type="scientific">Chara braunii</name>
    <name type="common">Braun's stonewort</name>
    <dbReference type="NCBI Taxonomy" id="69332"/>
    <lineage>
        <taxon>Eukaryota</taxon>
        <taxon>Viridiplantae</taxon>
        <taxon>Streptophyta</taxon>
        <taxon>Charophyceae</taxon>
        <taxon>Charales</taxon>
        <taxon>Characeae</taxon>
        <taxon>Chara</taxon>
    </lineage>
</organism>
<evidence type="ECO:0000259" key="1">
    <source>
        <dbReference type="PROSITE" id="PS51707"/>
    </source>
</evidence>
<gene>
    <name evidence="2" type="ORF">CBR_g17084</name>
</gene>
<evidence type="ECO:0000313" key="3">
    <source>
        <dbReference type="Proteomes" id="UP000265515"/>
    </source>
</evidence>
<dbReference type="Pfam" id="PF01928">
    <property type="entry name" value="CYTH"/>
    <property type="match status" value="1"/>
</dbReference>
<proteinExistence type="predicted"/>
<dbReference type="SUPFAM" id="SSF55154">
    <property type="entry name" value="CYTH-like phosphatases"/>
    <property type="match status" value="1"/>
</dbReference>
<comment type="caution">
    <text evidence="2">The sequence shown here is derived from an EMBL/GenBank/DDBJ whole genome shotgun (WGS) entry which is preliminary data.</text>
</comment>
<protein>
    <recommendedName>
        <fullName evidence="1">CYTH domain-containing protein</fullName>
    </recommendedName>
</protein>
<dbReference type="AlphaFoldDB" id="A0A388KUK0"/>
<dbReference type="SMART" id="SM01118">
    <property type="entry name" value="CYTH"/>
    <property type="match status" value="1"/>
</dbReference>
<dbReference type="Gramene" id="GBG73744">
    <property type="protein sequence ID" value="GBG73744"/>
    <property type="gene ID" value="CBR_g17084"/>
</dbReference>
<dbReference type="PANTHER" id="PTHR34948:SF2">
    <property type="entry name" value="TRIPHOSPHATE TUNNEL METALLOENZYME 3"/>
    <property type="match status" value="1"/>
</dbReference>
<dbReference type="OMA" id="DTQCIIS"/>
<reference evidence="2 3" key="1">
    <citation type="journal article" date="2018" name="Cell">
        <title>The Chara Genome: Secondary Complexity and Implications for Plant Terrestrialization.</title>
        <authorList>
            <person name="Nishiyama T."/>
            <person name="Sakayama H."/>
            <person name="Vries J.D."/>
            <person name="Buschmann H."/>
            <person name="Saint-Marcoux D."/>
            <person name="Ullrich K.K."/>
            <person name="Haas F.B."/>
            <person name="Vanderstraeten L."/>
            <person name="Becker D."/>
            <person name="Lang D."/>
            <person name="Vosolsobe S."/>
            <person name="Rombauts S."/>
            <person name="Wilhelmsson P.K.I."/>
            <person name="Janitza P."/>
            <person name="Kern R."/>
            <person name="Heyl A."/>
            <person name="Rumpler F."/>
            <person name="Villalobos L.I.A.C."/>
            <person name="Clay J.M."/>
            <person name="Skokan R."/>
            <person name="Toyoda A."/>
            <person name="Suzuki Y."/>
            <person name="Kagoshima H."/>
            <person name="Schijlen E."/>
            <person name="Tajeshwar N."/>
            <person name="Catarino B."/>
            <person name="Hetherington A.J."/>
            <person name="Saltykova A."/>
            <person name="Bonnot C."/>
            <person name="Breuninger H."/>
            <person name="Symeonidi A."/>
            <person name="Radhakrishnan G.V."/>
            <person name="Van Nieuwerburgh F."/>
            <person name="Deforce D."/>
            <person name="Chang C."/>
            <person name="Karol K.G."/>
            <person name="Hedrich R."/>
            <person name="Ulvskov P."/>
            <person name="Glockner G."/>
            <person name="Delwiche C.F."/>
            <person name="Petrasek J."/>
            <person name="Van de Peer Y."/>
            <person name="Friml J."/>
            <person name="Beilby M."/>
            <person name="Dolan L."/>
            <person name="Kohara Y."/>
            <person name="Sugano S."/>
            <person name="Fujiyama A."/>
            <person name="Delaux P.-M."/>
            <person name="Quint M."/>
            <person name="TheiBen G."/>
            <person name="Hagemann M."/>
            <person name="Harholt J."/>
            <person name="Dunand C."/>
            <person name="Zachgo S."/>
            <person name="Langdale J."/>
            <person name="Maumus F."/>
            <person name="Straeten D.V.D."/>
            <person name="Gould S.B."/>
            <person name="Rensing S.A."/>
        </authorList>
    </citation>
    <scope>NUCLEOTIDE SEQUENCE [LARGE SCALE GENOMIC DNA]</scope>
    <source>
        <strain evidence="2 3">S276</strain>
    </source>
</reference>
<name>A0A388KUK0_CHABU</name>
<dbReference type="EMBL" id="BFEA01000188">
    <property type="protein sequence ID" value="GBG73744.1"/>
    <property type="molecule type" value="Genomic_DNA"/>
</dbReference>
<feature type="domain" description="CYTH" evidence="1">
    <location>
        <begin position="1"/>
        <end position="196"/>
    </location>
</feature>
<keyword evidence="3" id="KW-1185">Reference proteome</keyword>
<dbReference type="GO" id="GO:0005737">
    <property type="term" value="C:cytoplasm"/>
    <property type="evidence" value="ECO:0007669"/>
    <property type="project" value="EnsemblPlants"/>
</dbReference>
<evidence type="ECO:0000313" key="2">
    <source>
        <dbReference type="EMBL" id="GBG73744.1"/>
    </source>
</evidence>
<dbReference type="PROSITE" id="PS51707">
    <property type="entry name" value="CYTH"/>
    <property type="match status" value="1"/>
</dbReference>
<dbReference type="OrthoDB" id="2160189at2759"/>
<accession>A0A388KUK0</accession>
<dbReference type="InterPro" id="IPR023577">
    <property type="entry name" value="CYTH_domain"/>
</dbReference>
<sequence length="202" mass="22757">MEVEVKLRLPSADAHGRIATLLADLRKETNMQENVFFDGTKGELSSKRAVLRLRFVNDNAKCEVTVKSKAVVANGISQAQEENDQIDPALGRACVIDPNRLTTTDCALLNKTVEAFQCKEFTCLGGFKNIRTVFEWEGLTLELDETQYDFGTFYELECESTEPEVAREKIEGFLEANGIAYSYSTETKFAIFIQSKMKKSRQ</sequence>
<dbReference type="CDD" id="cd07374">
    <property type="entry name" value="CYTH-like_Pase"/>
    <property type="match status" value="1"/>
</dbReference>
<dbReference type="GO" id="GO:0005680">
    <property type="term" value="C:anaphase-promoting complex"/>
    <property type="evidence" value="ECO:0007669"/>
    <property type="project" value="EnsemblPlants"/>
</dbReference>